<feature type="coiled-coil region" evidence="1">
    <location>
        <begin position="409"/>
        <end position="459"/>
    </location>
</feature>
<accession>A0A6I1FJ39</accession>
<reference evidence="5 6" key="1">
    <citation type="submission" date="2019-10" db="EMBL/GenBank/DDBJ databases">
        <title>Bacillus aerolatum sp. nov., isolated from bioaerosol of sport playgrounds.</title>
        <authorList>
            <person name="Chen P."/>
            <person name="Zhang G."/>
        </authorList>
    </citation>
    <scope>NUCLEOTIDE SEQUENCE [LARGE SCALE GENOMIC DNA]</scope>
    <source>
        <strain evidence="5 6">CX253</strain>
    </source>
</reference>
<dbReference type="EMBL" id="WEIO01000005">
    <property type="protein sequence ID" value="KAB7706538.1"/>
    <property type="molecule type" value="Genomic_DNA"/>
</dbReference>
<evidence type="ECO:0000313" key="6">
    <source>
        <dbReference type="Proteomes" id="UP000429595"/>
    </source>
</evidence>
<proteinExistence type="predicted"/>
<dbReference type="Pfam" id="PF00092">
    <property type="entry name" value="VWA"/>
    <property type="match status" value="1"/>
</dbReference>
<feature type="domain" description="VWFA" evidence="4">
    <location>
        <begin position="163"/>
        <end position="360"/>
    </location>
</feature>
<keyword evidence="6" id="KW-1185">Reference proteome</keyword>
<name>A0A6I1FJ39_9BACI</name>
<dbReference type="RefSeq" id="WP_152151523.1">
    <property type="nucleotide sequence ID" value="NZ_WEIO01000005.1"/>
</dbReference>
<evidence type="ECO:0000256" key="1">
    <source>
        <dbReference type="SAM" id="Coils"/>
    </source>
</evidence>
<dbReference type="SMART" id="SM00327">
    <property type="entry name" value="VWA"/>
    <property type="match status" value="1"/>
</dbReference>
<comment type="caution">
    <text evidence="5">The sequence shown here is derived from an EMBL/GenBank/DDBJ whole genome shotgun (WGS) entry which is preliminary data.</text>
</comment>
<dbReference type="SUPFAM" id="SSF53300">
    <property type="entry name" value="vWA-like"/>
    <property type="match status" value="1"/>
</dbReference>
<sequence>MFTFTTSISKLLMPFICLLLLTACSNTPEEKPSETEKSAEATPAEKIPKAGRTAEEMITQKPGWLMKKHFDKDIEAVKTIDWYKYRNFYDDTFKPIMEKEVGNYFQEHKNLTSDEVYDYLVYTLGSGQYERFYEPLSSFDHGFQAPDLPTGEDTVEKEQKQANVVVLMDASGSMKAEVPGGVKMDLAKETIQAFASELPKETNISLLAYGHVGTGSDADKVKSCQAIESVFPLAKYDKASFNEAADSFQASGWTPLAGAINKASDILSAYPSDEYANIVYIVSDGVETCDGDPVAAAKKLQVQNIQAKVNIIGFNVDDPGQKQLKEVAEAGDGEYVTVKTKNELETQIIKKWRPSIFEIIGKQGVPLSQYANKTAELIDYKVHLTDLSNYEKSRIVNAVYFLHDKDLIDEKIKEEVKSLAEEMNELRNEHFTKLHDIKKQELEDAKNDIDQEVSEWKEQWEE</sequence>
<dbReference type="AlphaFoldDB" id="A0A6I1FJ39"/>
<dbReference type="InterPro" id="IPR002035">
    <property type="entry name" value="VWF_A"/>
</dbReference>
<dbReference type="Proteomes" id="UP000429595">
    <property type="component" value="Unassembled WGS sequence"/>
</dbReference>
<feature type="signal peptide" evidence="3">
    <location>
        <begin position="1"/>
        <end position="25"/>
    </location>
</feature>
<dbReference type="PROSITE" id="PS50234">
    <property type="entry name" value="VWFA"/>
    <property type="match status" value="1"/>
</dbReference>
<feature type="chain" id="PRO_5038678922" evidence="3">
    <location>
        <begin position="26"/>
        <end position="462"/>
    </location>
</feature>
<keyword evidence="3" id="KW-0732">Signal</keyword>
<feature type="compositionally biased region" description="Basic and acidic residues" evidence="2">
    <location>
        <begin position="29"/>
        <end position="39"/>
    </location>
</feature>
<dbReference type="InterPro" id="IPR036465">
    <property type="entry name" value="vWFA_dom_sf"/>
</dbReference>
<protein>
    <submittedName>
        <fullName evidence="5">VWA domain-containing protein</fullName>
    </submittedName>
</protein>
<gene>
    <name evidence="5" type="ORF">F9802_10075</name>
</gene>
<evidence type="ECO:0000313" key="5">
    <source>
        <dbReference type="EMBL" id="KAB7706538.1"/>
    </source>
</evidence>
<organism evidence="5 6">
    <name type="scientific">Bacillus aerolatus</name>
    <dbReference type="NCBI Taxonomy" id="2653354"/>
    <lineage>
        <taxon>Bacteria</taxon>
        <taxon>Bacillati</taxon>
        <taxon>Bacillota</taxon>
        <taxon>Bacilli</taxon>
        <taxon>Bacillales</taxon>
        <taxon>Bacillaceae</taxon>
        <taxon>Bacillus</taxon>
    </lineage>
</organism>
<dbReference type="Gene3D" id="3.40.50.410">
    <property type="entry name" value="von Willebrand factor, type A domain"/>
    <property type="match status" value="1"/>
</dbReference>
<keyword evidence="1" id="KW-0175">Coiled coil</keyword>
<evidence type="ECO:0000256" key="2">
    <source>
        <dbReference type="SAM" id="MobiDB-lite"/>
    </source>
</evidence>
<feature type="region of interest" description="Disordered" evidence="2">
    <location>
        <begin position="29"/>
        <end position="52"/>
    </location>
</feature>
<evidence type="ECO:0000259" key="4">
    <source>
        <dbReference type="PROSITE" id="PS50234"/>
    </source>
</evidence>
<evidence type="ECO:0000256" key="3">
    <source>
        <dbReference type="SAM" id="SignalP"/>
    </source>
</evidence>